<gene>
    <name evidence="12" type="ORF">LTR09_006824</name>
</gene>
<dbReference type="EMBL" id="JAWDJX010000022">
    <property type="protein sequence ID" value="KAK3052232.1"/>
    <property type="molecule type" value="Genomic_DNA"/>
</dbReference>
<dbReference type="GO" id="GO:0022857">
    <property type="term" value="F:transmembrane transporter activity"/>
    <property type="evidence" value="ECO:0007669"/>
    <property type="project" value="InterPro"/>
</dbReference>
<comment type="subcellular location">
    <subcellularLocation>
        <location evidence="1">Membrane</location>
        <topology evidence="1">Multi-pass membrane protein</topology>
    </subcellularLocation>
</comment>
<proteinExistence type="inferred from homology"/>
<dbReference type="PANTHER" id="PTHR23502:SF49">
    <property type="entry name" value="MAJOR FACILITATOR SUPERFAMILY (MFS) PROFILE DOMAIN-CONTAINING PROTEIN"/>
    <property type="match status" value="1"/>
</dbReference>
<name>A0AAJ0DE27_9PEZI</name>
<reference evidence="12" key="1">
    <citation type="submission" date="2023-04" db="EMBL/GenBank/DDBJ databases">
        <title>Black Yeasts Isolated from many extreme environments.</title>
        <authorList>
            <person name="Coleine C."/>
            <person name="Stajich J.E."/>
            <person name="Selbmann L."/>
        </authorList>
    </citation>
    <scope>NUCLEOTIDE SEQUENCE</scope>
    <source>
        <strain evidence="12">CCFEE 5312</strain>
    </source>
</reference>
<feature type="transmembrane region" description="Helical" evidence="10">
    <location>
        <begin position="487"/>
        <end position="505"/>
    </location>
</feature>
<organism evidence="12 13">
    <name type="scientific">Extremus antarcticus</name>
    <dbReference type="NCBI Taxonomy" id="702011"/>
    <lineage>
        <taxon>Eukaryota</taxon>
        <taxon>Fungi</taxon>
        <taxon>Dikarya</taxon>
        <taxon>Ascomycota</taxon>
        <taxon>Pezizomycotina</taxon>
        <taxon>Dothideomycetes</taxon>
        <taxon>Dothideomycetidae</taxon>
        <taxon>Mycosphaerellales</taxon>
        <taxon>Extremaceae</taxon>
        <taxon>Extremus</taxon>
    </lineage>
</organism>
<feature type="transmembrane region" description="Helical" evidence="10">
    <location>
        <begin position="149"/>
        <end position="165"/>
    </location>
</feature>
<feature type="transmembrane region" description="Helical" evidence="10">
    <location>
        <begin position="353"/>
        <end position="372"/>
    </location>
</feature>
<evidence type="ECO:0000313" key="12">
    <source>
        <dbReference type="EMBL" id="KAK3052232.1"/>
    </source>
</evidence>
<dbReference type="Gene3D" id="1.20.1250.20">
    <property type="entry name" value="MFS general substrate transporter like domains"/>
    <property type="match status" value="1"/>
</dbReference>
<evidence type="ECO:0000256" key="6">
    <source>
        <dbReference type="ARBA" id="ARBA00053977"/>
    </source>
</evidence>
<dbReference type="PROSITE" id="PS50850">
    <property type="entry name" value="MFS"/>
    <property type="match status" value="1"/>
</dbReference>
<comment type="caution">
    <text evidence="12">The sequence shown here is derived from an EMBL/GenBank/DDBJ whole genome shotgun (WGS) entry which is preliminary data.</text>
</comment>
<feature type="transmembrane region" description="Helical" evidence="10">
    <location>
        <begin position="80"/>
        <end position="101"/>
    </location>
</feature>
<keyword evidence="4 10" id="KW-0472">Membrane</keyword>
<feature type="compositionally biased region" description="Polar residues" evidence="9">
    <location>
        <begin position="24"/>
        <end position="36"/>
    </location>
</feature>
<keyword evidence="3 10" id="KW-1133">Transmembrane helix</keyword>
<feature type="transmembrane region" description="Helical" evidence="10">
    <location>
        <begin position="244"/>
        <end position="267"/>
    </location>
</feature>
<evidence type="ECO:0000256" key="5">
    <source>
        <dbReference type="ARBA" id="ARBA00038347"/>
    </source>
</evidence>
<evidence type="ECO:0000256" key="3">
    <source>
        <dbReference type="ARBA" id="ARBA00022989"/>
    </source>
</evidence>
<evidence type="ECO:0000256" key="2">
    <source>
        <dbReference type="ARBA" id="ARBA00022692"/>
    </source>
</evidence>
<dbReference type="FunFam" id="1.20.1250.20:FF:000011">
    <property type="entry name" value="MFS multidrug transporter, putative"/>
    <property type="match status" value="1"/>
</dbReference>
<dbReference type="InterPro" id="IPR036259">
    <property type="entry name" value="MFS_trans_sf"/>
</dbReference>
<comment type="similarity">
    <text evidence="5">Belongs to the major facilitator superfamily. CAR1 family.</text>
</comment>
<feature type="compositionally biased region" description="Polar residues" evidence="9">
    <location>
        <begin position="1"/>
        <end position="10"/>
    </location>
</feature>
<evidence type="ECO:0000256" key="9">
    <source>
        <dbReference type="SAM" id="MobiDB-lite"/>
    </source>
</evidence>
<evidence type="ECO:0000256" key="1">
    <source>
        <dbReference type="ARBA" id="ARBA00004141"/>
    </source>
</evidence>
<dbReference type="PANTHER" id="PTHR23502">
    <property type="entry name" value="MAJOR FACILITATOR SUPERFAMILY"/>
    <property type="match status" value="1"/>
</dbReference>
<feature type="transmembrane region" description="Helical" evidence="10">
    <location>
        <begin position="314"/>
        <end position="333"/>
    </location>
</feature>
<feature type="transmembrane region" description="Helical" evidence="10">
    <location>
        <begin position="418"/>
        <end position="438"/>
    </location>
</feature>
<dbReference type="AlphaFoldDB" id="A0AAJ0DE27"/>
<sequence>MASRRSSSSEGAKDEKLEAANLESGATSNHEINNSQDLEKGPEQDQPPAAKSEAVENPFLVKWEEGESANPRNWKPWYKAFLTFQLGMLALCGSLGSSLIAPAEGAISEEFAVSREVTVLCVSLYVLGFACGPCLWAPVSEVYGRKISILPPVFVLCLFSIGSATSQSATSLLVTRFFAGVFGSAPISNVSAALGDLYEPAARGIAVTFYAVCVCGGPTLGPVIGAALTANESLGWRWTEYIEAIWVATMFVFALTTMPEVFPGVLLKRKAARLRKETGDERYWHPHEQEKIKLSNVFQKYLLRPLKMLVTEPMITAIAIYASFVYGLLYMTLEIFPIVYVEERGWGLVSSSLPFLGLLVGVIASMGINIGNQPYYIRAVANNKGRAVPEARLPPMILGGWLFVIGLFWFGWTASPKIHWAVPTVATTFIGGGFNTIFQQCINYLVDVYGPYAASAVAANTILRSLMACALPLAAKPMFHTLGVGPGASVLGGVAALALPVPWLFRRYGLKLRKMSKFTPVVDD</sequence>
<dbReference type="Proteomes" id="UP001271007">
    <property type="component" value="Unassembled WGS sequence"/>
</dbReference>
<evidence type="ECO:0000256" key="4">
    <source>
        <dbReference type="ARBA" id="ARBA00023136"/>
    </source>
</evidence>
<dbReference type="SUPFAM" id="SSF103473">
    <property type="entry name" value="MFS general substrate transporter"/>
    <property type="match status" value="1"/>
</dbReference>
<evidence type="ECO:0000259" key="11">
    <source>
        <dbReference type="PROSITE" id="PS50850"/>
    </source>
</evidence>
<feature type="transmembrane region" description="Helical" evidence="10">
    <location>
        <begin position="393"/>
        <end position="412"/>
    </location>
</feature>
<feature type="transmembrane region" description="Helical" evidence="10">
    <location>
        <begin position="205"/>
        <end position="224"/>
    </location>
</feature>
<evidence type="ECO:0000256" key="7">
    <source>
        <dbReference type="ARBA" id="ARBA00069139"/>
    </source>
</evidence>
<keyword evidence="2 10" id="KW-0812">Transmembrane</keyword>
<evidence type="ECO:0000256" key="8">
    <source>
        <dbReference type="ARBA" id="ARBA00077167"/>
    </source>
</evidence>
<dbReference type="InterPro" id="IPR011701">
    <property type="entry name" value="MFS"/>
</dbReference>
<dbReference type="InterPro" id="IPR020846">
    <property type="entry name" value="MFS_dom"/>
</dbReference>
<feature type="domain" description="Major facilitator superfamily (MFS) profile" evidence="11">
    <location>
        <begin position="82"/>
        <end position="510"/>
    </location>
</feature>
<evidence type="ECO:0000313" key="13">
    <source>
        <dbReference type="Proteomes" id="UP001271007"/>
    </source>
</evidence>
<comment type="function">
    <text evidence="6">MFS transporter; part of the gene cluster that mediates the biosynthesis of cercosporin, a light-activated, non-host-selective toxin. The perylenequinone chromophore of cercosporin absorbs light energy to attain an electronically-activated triplet state and produces active oxygen species such as the hydroxyl radical, superoxide, hydrogen peroxide or singlet oxygen upon reaction with oxygen molecules. These reactive oxygen species cause damage to various cellular components including lipids, proteins and nucleic acids. Responsible for secretion and accumulation of cercosporin, but does not play any roles in self-protection against the toxicity of cercosporin.</text>
</comment>
<feature type="region of interest" description="Disordered" evidence="9">
    <location>
        <begin position="1"/>
        <end position="51"/>
    </location>
</feature>
<dbReference type="GO" id="GO:0005886">
    <property type="term" value="C:plasma membrane"/>
    <property type="evidence" value="ECO:0007669"/>
    <property type="project" value="TreeGrafter"/>
</dbReference>
<evidence type="ECO:0000256" key="10">
    <source>
        <dbReference type="SAM" id="Phobius"/>
    </source>
</evidence>
<feature type="transmembrane region" description="Helical" evidence="10">
    <location>
        <begin position="117"/>
        <end position="137"/>
    </location>
</feature>
<feature type="transmembrane region" description="Helical" evidence="10">
    <location>
        <begin position="450"/>
        <end position="475"/>
    </location>
</feature>
<dbReference type="Pfam" id="PF07690">
    <property type="entry name" value="MFS_1"/>
    <property type="match status" value="1"/>
</dbReference>
<feature type="transmembrane region" description="Helical" evidence="10">
    <location>
        <begin position="177"/>
        <end position="198"/>
    </location>
</feature>
<accession>A0AAJ0DE27</accession>
<dbReference type="CDD" id="cd17323">
    <property type="entry name" value="MFS_Tpo1_MDR_like"/>
    <property type="match status" value="1"/>
</dbReference>
<protein>
    <recommendedName>
        <fullName evidence="7">Cercosporin MFS transporter CTB4</fullName>
    </recommendedName>
    <alternativeName>
        <fullName evidence="8">Cercosporin toxin biosynthesis cluster protein 4</fullName>
    </alternativeName>
</protein>
<keyword evidence="13" id="KW-1185">Reference proteome</keyword>